<evidence type="ECO:0000256" key="10">
    <source>
        <dbReference type="ARBA" id="ARBA00033171"/>
    </source>
</evidence>
<dbReference type="Pfam" id="PF09084">
    <property type="entry name" value="NMT1"/>
    <property type="match status" value="1"/>
</dbReference>
<keyword evidence="12" id="KW-0732">Signal</keyword>
<dbReference type="InterPro" id="IPR027939">
    <property type="entry name" value="NMT1/THI5"/>
</dbReference>
<keyword evidence="8" id="KW-0784">Thiamine biosynthesis</keyword>
<keyword evidence="9" id="KW-0408">Iron</keyword>
<feature type="chain" id="PRO_5016693641" description="Thiamine pyrimidine synthase" evidence="12">
    <location>
        <begin position="38"/>
        <end position="356"/>
    </location>
</feature>
<dbReference type="SUPFAM" id="SSF53850">
    <property type="entry name" value="Periplasmic binding protein-like II"/>
    <property type="match status" value="1"/>
</dbReference>
<evidence type="ECO:0000256" key="3">
    <source>
        <dbReference type="ARBA" id="ARBA00009406"/>
    </source>
</evidence>
<evidence type="ECO:0000256" key="7">
    <source>
        <dbReference type="ARBA" id="ARBA00022898"/>
    </source>
</evidence>
<evidence type="ECO:0000313" key="14">
    <source>
        <dbReference type="EMBL" id="RBA37146.1"/>
    </source>
</evidence>
<comment type="pathway">
    <text evidence="2">Cofactor biosynthesis; thiamine diphosphate biosynthesis.</text>
</comment>
<protein>
    <recommendedName>
        <fullName evidence="10">Thiamine pyrimidine synthase</fullName>
    </recommendedName>
</protein>
<dbReference type="GO" id="GO:0016740">
    <property type="term" value="F:transferase activity"/>
    <property type="evidence" value="ECO:0007669"/>
    <property type="project" value="UniProtKB-KW"/>
</dbReference>
<sequence>MTDTRPSRIRRRTLSRPGVSVLAIAAAATVALTGCQAAPDTAAPGAAESGATDNAPVSVLLDWSPNPDHVALYTAQHTGTYADAGVDVTFTTPSNTADAAREVSLGRVDLAISYEPDTLIAVEQGLDVISVAALIPTSLTSLIARTESGITSAADLEGKTVGLSGLASQEPTLDFIAREAGIDPDSISTPNVQQSLNQSLLTDQVDAIFGAFRNIEGVELGARGDVEIMPVTELGVPDYAELVIIANPNRLAGDADYAERVGDFLTGTEAGQQAALADRRIALESLTPVTEGSYEPDMLEKMIDATLALLPEEDFGRQTARDWAAYASWMHDNGLLETEVDGAAAMTNDYLRLPGG</sequence>
<keyword evidence="5" id="KW-0808">Transferase</keyword>
<evidence type="ECO:0000256" key="1">
    <source>
        <dbReference type="ARBA" id="ARBA00003469"/>
    </source>
</evidence>
<comment type="catalytic activity">
    <reaction evidence="11">
        <text>N(6)-(pyridoxal phosphate)-L-lysyl-[4-amino-5-hydroxymethyl-2-methylpyrimidine phosphate synthase] + L-histidyl-[4-amino-5-hydroxymethyl-2-methylpyrimidine phosphate synthase] + 2 Fe(3+) + 4 H2O = L-lysyl-[4-amino-5-hydroxymethyl-2-methylpyrimidine phosphate synthase] + (2S)-2-amino-5-hydroxy-4-oxopentanoyl-[4-amino-5-hydroxymethyl-2-methylpyrimidine phosphate synthase] + 4-amino-2-methyl-5-(phosphooxymethyl)pyrimidine + 3-oxopropanoate + 2 Fe(2+) + 2 H(+)</text>
        <dbReference type="Rhea" id="RHEA:65756"/>
        <dbReference type="Rhea" id="RHEA-COMP:16892"/>
        <dbReference type="Rhea" id="RHEA-COMP:16893"/>
        <dbReference type="Rhea" id="RHEA-COMP:16894"/>
        <dbReference type="Rhea" id="RHEA-COMP:16895"/>
        <dbReference type="ChEBI" id="CHEBI:15377"/>
        <dbReference type="ChEBI" id="CHEBI:15378"/>
        <dbReference type="ChEBI" id="CHEBI:29033"/>
        <dbReference type="ChEBI" id="CHEBI:29034"/>
        <dbReference type="ChEBI" id="CHEBI:29969"/>
        <dbReference type="ChEBI" id="CHEBI:29979"/>
        <dbReference type="ChEBI" id="CHEBI:33190"/>
        <dbReference type="ChEBI" id="CHEBI:58354"/>
        <dbReference type="ChEBI" id="CHEBI:143915"/>
        <dbReference type="ChEBI" id="CHEBI:157692"/>
    </reaction>
    <physiologicalReaction direction="left-to-right" evidence="11">
        <dbReference type="Rhea" id="RHEA:65757"/>
    </physiologicalReaction>
</comment>
<gene>
    <name evidence="14" type="ORF">DQ226_07505</name>
</gene>
<evidence type="ECO:0000256" key="2">
    <source>
        <dbReference type="ARBA" id="ARBA00004948"/>
    </source>
</evidence>
<proteinExistence type="inferred from homology"/>
<organism evidence="14 15">
    <name type="scientific">Dietzia maris</name>
    <dbReference type="NCBI Taxonomy" id="37915"/>
    <lineage>
        <taxon>Bacteria</taxon>
        <taxon>Bacillati</taxon>
        <taxon>Actinomycetota</taxon>
        <taxon>Actinomycetes</taxon>
        <taxon>Mycobacteriales</taxon>
        <taxon>Dietziaceae</taxon>
        <taxon>Dietzia</taxon>
    </lineage>
</organism>
<dbReference type="PROSITE" id="PS51257">
    <property type="entry name" value="PROKAR_LIPOPROTEIN"/>
    <property type="match status" value="1"/>
</dbReference>
<comment type="similarity">
    <text evidence="3">Belongs to the NMT1/THI5 family.</text>
</comment>
<dbReference type="PANTHER" id="PTHR31528">
    <property type="entry name" value="4-AMINO-5-HYDROXYMETHYL-2-METHYLPYRIMIDINE PHOSPHATE SYNTHASE THI11-RELATED"/>
    <property type="match status" value="1"/>
</dbReference>
<name>A0A365PBJ2_9ACTN</name>
<evidence type="ECO:0000313" key="15">
    <source>
        <dbReference type="Proteomes" id="UP000252187"/>
    </source>
</evidence>
<comment type="caution">
    <text evidence="14">The sequence shown here is derived from an EMBL/GenBank/DDBJ whole genome shotgun (WGS) entry which is preliminary data.</text>
</comment>
<evidence type="ECO:0000256" key="8">
    <source>
        <dbReference type="ARBA" id="ARBA00022977"/>
    </source>
</evidence>
<dbReference type="GO" id="GO:0009228">
    <property type="term" value="P:thiamine biosynthetic process"/>
    <property type="evidence" value="ECO:0007669"/>
    <property type="project" value="UniProtKB-KW"/>
</dbReference>
<dbReference type="Proteomes" id="UP000252187">
    <property type="component" value="Unassembled WGS sequence"/>
</dbReference>
<evidence type="ECO:0000259" key="13">
    <source>
        <dbReference type="Pfam" id="PF09084"/>
    </source>
</evidence>
<dbReference type="InterPro" id="IPR015168">
    <property type="entry name" value="SsuA/THI5"/>
</dbReference>
<keyword evidence="7" id="KW-0663">Pyridoxal phosphate</keyword>
<evidence type="ECO:0000256" key="4">
    <source>
        <dbReference type="ARBA" id="ARBA00011738"/>
    </source>
</evidence>
<dbReference type="Gene3D" id="3.40.190.10">
    <property type="entry name" value="Periplasmic binding protein-like II"/>
    <property type="match status" value="2"/>
</dbReference>
<evidence type="ECO:0000256" key="11">
    <source>
        <dbReference type="ARBA" id="ARBA00048179"/>
    </source>
</evidence>
<evidence type="ECO:0000256" key="9">
    <source>
        <dbReference type="ARBA" id="ARBA00023004"/>
    </source>
</evidence>
<keyword evidence="6" id="KW-0479">Metal-binding</keyword>
<dbReference type="AlphaFoldDB" id="A0A365PBJ2"/>
<dbReference type="EMBL" id="QNTT01000015">
    <property type="protein sequence ID" value="RBA37146.1"/>
    <property type="molecule type" value="Genomic_DNA"/>
</dbReference>
<evidence type="ECO:0000256" key="12">
    <source>
        <dbReference type="SAM" id="SignalP"/>
    </source>
</evidence>
<dbReference type="PANTHER" id="PTHR31528:SF1">
    <property type="entry name" value="4-AMINO-5-HYDROXYMETHYL-2-METHYLPYRIMIDINE PHOSPHATE SYNTHASE THI11-RELATED"/>
    <property type="match status" value="1"/>
</dbReference>
<feature type="domain" description="SsuA/THI5-like" evidence="13">
    <location>
        <begin position="66"/>
        <end position="278"/>
    </location>
</feature>
<reference evidence="14 15" key="1">
    <citation type="submission" date="2018-06" db="EMBL/GenBank/DDBJ databases">
        <title>Whole genome sequencing of four bacterial strains from South Shetland trench revealing bio-synthetic gene clusters.</title>
        <authorList>
            <person name="Abdel-Mageed W.M."/>
            <person name="Lehri B."/>
            <person name="Jarmusch S.A."/>
            <person name="Miranda K."/>
            <person name="Goodfellow M."/>
            <person name="Jaspars M."/>
            <person name="Karlyshev A.V."/>
        </authorList>
    </citation>
    <scope>NUCLEOTIDE SEQUENCE [LARGE SCALE GENOMIC DNA]</scope>
    <source>
        <strain evidence="14 15">SST1</strain>
    </source>
</reference>
<comment type="function">
    <text evidence="1">Responsible for the formation of the pyrimidine heterocycle in the thiamine biosynthesis pathway. Catalyzes the formation of hydroxymethylpyrimidine phosphate (HMP-P) from histidine and pyridoxal phosphate (PLP). The protein uses PLP and the active site histidine to form HMP-P, generating an inactive enzyme. The enzyme can only undergo a single turnover, which suggests it is a suicide enzyme.</text>
</comment>
<evidence type="ECO:0000256" key="6">
    <source>
        <dbReference type="ARBA" id="ARBA00022723"/>
    </source>
</evidence>
<feature type="signal peptide" evidence="12">
    <location>
        <begin position="1"/>
        <end position="37"/>
    </location>
</feature>
<dbReference type="GO" id="GO:0046872">
    <property type="term" value="F:metal ion binding"/>
    <property type="evidence" value="ECO:0007669"/>
    <property type="project" value="UniProtKB-KW"/>
</dbReference>
<accession>A0A365PBJ2</accession>
<evidence type="ECO:0000256" key="5">
    <source>
        <dbReference type="ARBA" id="ARBA00022679"/>
    </source>
</evidence>
<comment type="subunit">
    <text evidence="4">Homodimer.</text>
</comment>